<organism evidence="2 4">
    <name type="scientific">Paraburkholderia ginsengiterrae</name>
    <dbReference type="NCBI Taxonomy" id="1462993"/>
    <lineage>
        <taxon>Bacteria</taxon>
        <taxon>Pseudomonadati</taxon>
        <taxon>Pseudomonadota</taxon>
        <taxon>Betaproteobacteria</taxon>
        <taxon>Burkholderiales</taxon>
        <taxon>Burkholderiaceae</taxon>
        <taxon>Paraburkholderia</taxon>
    </lineage>
</organism>
<comment type="caution">
    <text evidence="2">The sequence shown here is derived from an EMBL/GenBank/DDBJ whole genome shotgun (WGS) entry which is preliminary data.</text>
</comment>
<protein>
    <submittedName>
        <fullName evidence="2">Uncharacterized protein</fullName>
    </submittedName>
</protein>
<accession>A0A1A9NIB8</accession>
<gene>
    <name evidence="1" type="ORF">A6V36_09735</name>
    <name evidence="2" type="ORF">A6V37_13105</name>
</gene>
<dbReference type="Proteomes" id="UP000078116">
    <property type="component" value="Unassembled WGS sequence"/>
</dbReference>
<dbReference type="STRING" id="1462993.A6V36_09735"/>
<keyword evidence="3" id="KW-1185">Reference proteome</keyword>
<evidence type="ECO:0000313" key="4">
    <source>
        <dbReference type="Proteomes" id="UP000078116"/>
    </source>
</evidence>
<dbReference type="EMBL" id="LXJZ01000209">
    <property type="protein sequence ID" value="OAJ53740.1"/>
    <property type="molecule type" value="Genomic_DNA"/>
</dbReference>
<sequence length="82" mass="9007">MIYLAGVPVEMNLHIRPFLQPKFHQTHARGICSGIETSSATDLFATDTTVVLTWAFTQMACFRTINTATADCGLRSVEAVTM</sequence>
<reference evidence="3 4" key="1">
    <citation type="submission" date="2016-04" db="EMBL/GenBank/DDBJ databases">
        <title>Reclassification of Paraburkholderia panaciterrae (Farh et al. 2015) Dobritsa &amp; Samadpour 2016 as a later homotypic synonym of Paraburkholderia ginsengiterrae (Farh et al. 2015) Dobritsa &amp; Samadpour 2016.</title>
        <authorList>
            <person name="Dobritsa A.P."/>
            <person name="Kutumbaka K."/>
            <person name="Samadpour M."/>
        </authorList>
    </citation>
    <scope>NUCLEOTIDE SEQUENCE [LARGE SCALE GENOMIC DNA]</scope>
    <source>
        <strain evidence="2 4">DCY85</strain>
        <strain evidence="1 3">DCY85-1</strain>
    </source>
</reference>
<dbReference type="Proteomes" id="UP000077961">
    <property type="component" value="Unassembled WGS sequence"/>
</dbReference>
<dbReference type="AlphaFoldDB" id="A0A1A9NIB8"/>
<proteinExistence type="predicted"/>
<evidence type="ECO:0000313" key="3">
    <source>
        <dbReference type="Proteomes" id="UP000077961"/>
    </source>
</evidence>
<dbReference type="EMBL" id="LXKA01000011">
    <property type="protein sequence ID" value="OAJ65894.1"/>
    <property type="molecule type" value="Genomic_DNA"/>
</dbReference>
<evidence type="ECO:0000313" key="2">
    <source>
        <dbReference type="EMBL" id="OAJ65894.1"/>
    </source>
</evidence>
<name>A0A1A9NIB8_9BURK</name>
<evidence type="ECO:0000313" key="1">
    <source>
        <dbReference type="EMBL" id="OAJ53740.1"/>
    </source>
</evidence>